<evidence type="ECO:0000256" key="3">
    <source>
        <dbReference type="ARBA" id="ARBA00022691"/>
    </source>
</evidence>
<evidence type="ECO:0000256" key="6">
    <source>
        <dbReference type="RuleBase" id="RU000416"/>
    </source>
</evidence>
<comment type="catalytic activity">
    <reaction evidence="7">
        <text>a 2'-deoxycytidine in DNA + S-adenosyl-L-methionine = a 5-methyl-2'-deoxycytidine in DNA + S-adenosyl-L-homocysteine + H(+)</text>
        <dbReference type="Rhea" id="RHEA:13681"/>
        <dbReference type="Rhea" id="RHEA-COMP:11369"/>
        <dbReference type="Rhea" id="RHEA-COMP:11370"/>
        <dbReference type="ChEBI" id="CHEBI:15378"/>
        <dbReference type="ChEBI" id="CHEBI:57856"/>
        <dbReference type="ChEBI" id="CHEBI:59789"/>
        <dbReference type="ChEBI" id="CHEBI:85452"/>
        <dbReference type="ChEBI" id="CHEBI:85454"/>
        <dbReference type="EC" id="2.1.1.37"/>
    </reaction>
</comment>
<organism evidence="8 9">
    <name type="scientific">Mesoplasma florum (strain ATCC 33453 / NBRC 100688 / NCTC 11704 / L1)</name>
    <name type="common">Acholeplasma florum</name>
    <dbReference type="NCBI Taxonomy" id="265311"/>
    <lineage>
        <taxon>Bacteria</taxon>
        <taxon>Bacillati</taxon>
        <taxon>Mycoplasmatota</taxon>
        <taxon>Mollicutes</taxon>
        <taxon>Entomoplasmatales</taxon>
        <taxon>Entomoplasmataceae</taxon>
        <taxon>Mesoplasma</taxon>
    </lineage>
</organism>
<dbReference type="GeneID" id="2897912"/>
<evidence type="ECO:0000256" key="1">
    <source>
        <dbReference type="ARBA" id="ARBA00022603"/>
    </source>
</evidence>
<dbReference type="eggNOG" id="COG0270">
    <property type="taxonomic scope" value="Bacteria"/>
</dbReference>
<evidence type="ECO:0000256" key="2">
    <source>
        <dbReference type="ARBA" id="ARBA00022679"/>
    </source>
</evidence>
<dbReference type="SUPFAM" id="SSF53335">
    <property type="entry name" value="S-adenosyl-L-methionine-dependent methyltransferases"/>
    <property type="match status" value="1"/>
</dbReference>
<keyword evidence="1 5" id="KW-0489">Methyltransferase</keyword>
<name>Q6F1F8_MESFL</name>
<evidence type="ECO:0000313" key="8">
    <source>
        <dbReference type="EMBL" id="AAT75665.1"/>
    </source>
</evidence>
<dbReference type="EC" id="2.1.1.37" evidence="7"/>
<dbReference type="GO" id="GO:0003886">
    <property type="term" value="F:DNA (cytosine-5-)-methyltransferase activity"/>
    <property type="evidence" value="ECO:0007669"/>
    <property type="project" value="UniProtKB-EC"/>
</dbReference>
<reference evidence="8 9" key="1">
    <citation type="submission" date="2004-06" db="EMBL/GenBank/DDBJ databases">
        <authorList>
            <person name="Birren B.W."/>
            <person name="Stange-Thomann N."/>
            <person name="Hafez N."/>
            <person name="DeCaprio D."/>
            <person name="Fisher S."/>
            <person name="Butler J."/>
            <person name="Elkins T."/>
            <person name="Kodira C.D."/>
            <person name="Major J."/>
            <person name="Wang S."/>
            <person name="Nicol R."/>
            <person name="Nusbaum C."/>
        </authorList>
    </citation>
    <scope>NUCLEOTIDE SEQUENCE [LARGE SCALE GENOMIC DNA]</scope>
    <source>
        <strain evidence="9">ATCC 33453 / NBRC 100688 / NCTC 11704 / L1</strain>
    </source>
</reference>
<dbReference type="RefSeq" id="WP_011183205.1">
    <property type="nucleotide sequence ID" value="NC_006055.1"/>
</dbReference>
<dbReference type="InterPro" id="IPR001525">
    <property type="entry name" value="C5_MeTfrase"/>
</dbReference>
<dbReference type="Pfam" id="PF00145">
    <property type="entry name" value="DNA_methylase"/>
    <property type="match status" value="1"/>
</dbReference>
<dbReference type="REBASE" id="9741">
    <property type="entry name" value="M.MflLORF308P"/>
</dbReference>
<dbReference type="Gene3D" id="3.90.120.30">
    <property type="match status" value="1"/>
</dbReference>
<dbReference type="PaxDb" id="265311-Mfl308"/>
<dbReference type="PRINTS" id="PR00105">
    <property type="entry name" value="C5METTRFRASE"/>
</dbReference>
<evidence type="ECO:0000256" key="7">
    <source>
        <dbReference type="RuleBase" id="RU000417"/>
    </source>
</evidence>
<dbReference type="EMBL" id="AE017263">
    <property type="protein sequence ID" value="AAT75665.1"/>
    <property type="molecule type" value="Genomic_DNA"/>
</dbReference>
<dbReference type="PANTHER" id="PTHR46098">
    <property type="entry name" value="TRNA (CYTOSINE(38)-C(5))-METHYLTRANSFERASE"/>
    <property type="match status" value="1"/>
</dbReference>
<dbReference type="GO" id="GO:0009307">
    <property type="term" value="P:DNA restriction-modification system"/>
    <property type="evidence" value="ECO:0007669"/>
    <property type="project" value="UniProtKB-KW"/>
</dbReference>
<feature type="active site" evidence="5">
    <location>
        <position position="83"/>
    </location>
</feature>
<dbReference type="NCBIfam" id="TIGR00675">
    <property type="entry name" value="dcm"/>
    <property type="match status" value="1"/>
</dbReference>
<dbReference type="EnsemblBacteria" id="AAT75665">
    <property type="protein sequence ID" value="AAT75665"/>
    <property type="gene ID" value="Mfl308"/>
</dbReference>
<dbReference type="GO" id="GO:0032259">
    <property type="term" value="P:methylation"/>
    <property type="evidence" value="ECO:0007669"/>
    <property type="project" value="UniProtKB-KW"/>
</dbReference>
<accession>Q6F1F8</accession>
<keyword evidence="9" id="KW-1185">Reference proteome</keyword>
<sequence>MSDKIKVVELFAGVGGFSLALKKSKGNYEVIFSNQWEPSTKNQFAFNALNKNFKKHILSNEDIQFAKEKLPNDFDLLVGGFPCQDYSVATTNSKGIEGKKGVLWWEISWILEKHKPNFVFLENVDRLLKSPSNKRGRDFAIILKDLDEKGYNVEWMNINAGDYGYVQRRRRVFILAWRKEKLNIQKELNISDAFHKGIFRKGFKVKKFILEKEIDLNIFSDKVDVTENYNYGKFLNFGVMIDGKIISGDFVPLFKGKQKKLKDILEDKVDDSYFLTEEQIQKISILKDSKKIPRTKPNGEKYFYSEGKMSILENINMPSRTMLTSEGTINRASHFIEDTNSKGIKGIRRITPLEAERINGFTDNWTSDVMTERQRYFCMGNALVVPLVAKIADCLSEKNNEIKK</sequence>
<keyword evidence="3 5" id="KW-0949">S-adenosyl-L-methionine</keyword>
<evidence type="ECO:0000256" key="4">
    <source>
        <dbReference type="ARBA" id="ARBA00022747"/>
    </source>
</evidence>
<dbReference type="STRING" id="265311.Mfl308"/>
<evidence type="ECO:0000313" key="9">
    <source>
        <dbReference type="Proteomes" id="UP000006647"/>
    </source>
</evidence>
<dbReference type="HOGENOM" id="CLU_006958_0_5_14"/>
<dbReference type="PANTHER" id="PTHR46098:SF1">
    <property type="entry name" value="TRNA (CYTOSINE(38)-C(5))-METHYLTRANSFERASE"/>
    <property type="match status" value="1"/>
</dbReference>
<dbReference type="PROSITE" id="PS00094">
    <property type="entry name" value="C5_MTASE_1"/>
    <property type="match status" value="1"/>
</dbReference>
<dbReference type="PROSITE" id="PS00095">
    <property type="entry name" value="C5_MTASE_2"/>
    <property type="match status" value="1"/>
</dbReference>
<comment type="similarity">
    <text evidence="5 6">Belongs to the class I-like SAM-binding methyltransferase superfamily. C5-methyltransferase family.</text>
</comment>
<dbReference type="KEGG" id="mfl:Mfl308"/>
<evidence type="ECO:0000256" key="5">
    <source>
        <dbReference type="PROSITE-ProRule" id="PRU01016"/>
    </source>
</evidence>
<dbReference type="InterPro" id="IPR029063">
    <property type="entry name" value="SAM-dependent_MTases_sf"/>
</dbReference>
<dbReference type="OrthoDB" id="9813719at2"/>
<protein>
    <recommendedName>
        <fullName evidence="7">Cytosine-specific methyltransferase</fullName>
        <ecNumber evidence="7">2.1.1.37</ecNumber>
    </recommendedName>
</protein>
<dbReference type="AlphaFoldDB" id="Q6F1F8"/>
<dbReference type="InterPro" id="IPR050750">
    <property type="entry name" value="C5-MTase"/>
</dbReference>
<dbReference type="PATRIC" id="fig|265311.5.peg.308"/>
<dbReference type="Proteomes" id="UP000006647">
    <property type="component" value="Chromosome"/>
</dbReference>
<dbReference type="InterPro" id="IPR031303">
    <property type="entry name" value="C5_meth_CS"/>
</dbReference>
<gene>
    <name evidence="8" type="ordered locus">Mfl308</name>
</gene>
<dbReference type="InterPro" id="IPR018117">
    <property type="entry name" value="C5_DNA_meth_AS"/>
</dbReference>
<proteinExistence type="inferred from homology"/>
<keyword evidence="2 5" id="KW-0808">Transferase</keyword>
<keyword evidence="4" id="KW-0680">Restriction system</keyword>
<dbReference type="PROSITE" id="PS51679">
    <property type="entry name" value="SAM_MT_C5"/>
    <property type="match status" value="1"/>
</dbReference>
<dbReference type="Gene3D" id="3.40.50.150">
    <property type="entry name" value="Vaccinia Virus protein VP39"/>
    <property type="match status" value="1"/>
</dbReference>